<keyword evidence="2" id="KW-1185">Reference proteome</keyword>
<dbReference type="VEuPathDB" id="VectorBase:GPAI016075"/>
<proteinExistence type="predicted"/>
<organism evidence="1 2">
    <name type="scientific">Glossina pallidipes</name>
    <name type="common">Tsetse fly</name>
    <dbReference type="NCBI Taxonomy" id="7398"/>
    <lineage>
        <taxon>Eukaryota</taxon>
        <taxon>Metazoa</taxon>
        <taxon>Ecdysozoa</taxon>
        <taxon>Arthropoda</taxon>
        <taxon>Hexapoda</taxon>
        <taxon>Insecta</taxon>
        <taxon>Pterygota</taxon>
        <taxon>Neoptera</taxon>
        <taxon>Endopterygota</taxon>
        <taxon>Diptera</taxon>
        <taxon>Brachycera</taxon>
        <taxon>Muscomorpha</taxon>
        <taxon>Hippoboscoidea</taxon>
        <taxon>Glossinidae</taxon>
        <taxon>Glossina</taxon>
    </lineage>
</organism>
<dbReference type="Proteomes" id="UP000092445">
    <property type="component" value="Unassembled WGS sequence"/>
</dbReference>
<dbReference type="AlphaFoldDB" id="A0A1A9ZIU8"/>
<dbReference type="EnsemblMetazoa" id="GPAI016075-RA">
    <property type="protein sequence ID" value="GPAI016075-PA"/>
    <property type="gene ID" value="GPAI016075"/>
</dbReference>
<sequence>MRCTNTNGQGEEQNNNRVEETILYSSSDCHRTTEYSKASSDRGCCNSALHPGCRRRIPLYCRLQSPHHLLRPIGTGSPSHQKCSSKPRPLNLPGTVVPVNFGGRDSMADWRYMMPESHLDTFDLDCACFWLLSIWMARCVRIKPARVRYVKTPAVTSWDCPYSVRALVRFYRCSLPEKFELDVILRFQIATIFSRKCRAQCNHNCVIGYGIKCLADAVQSPVGALKLGVYSFYNYVKENSVISDTIRRLERTLPKTKILRLAYKAIRKTTITVGMNFEMDSSINCNHSVLLLMHRIASNRSSPSPRQFQWDVEYRCYSHPLTVDFAMLSENRTVYYNICICNKKGNETNRKIFRGIHCLDHKLTNDVNDIAAHNGTLRDNTFACVRACTSPNARTARKDKD</sequence>
<reference evidence="1" key="2">
    <citation type="submission" date="2020-05" db="UniProtKB">
        <authorList>
            <consortium name="EnsemblMetazoa"/>
        </authorList>
    </citation>
    <scope>IDENTIFICATION</scope>
    <source>
        <strain evidence="1">IAEA</strain>
    </source>
</reference>
<accession>A0A1A9ZIU8</accession>
<reference evidence="2" key="1">
    <citation type="submission" date="2014-03" db="EMBL/GenBank/DDBJ databases">
        <authorList>
            <person name="Aksoy S."/>
            <person name="Warren W."/>
            <person name="Wilson R.K."/>
        </authorList>
    </citation>
    <scope>NUCLEOTIDE SEQUENCE [LARGE SCALE GENOMIC DNA]</scope>
    <source>
        <strain evidence="2">IAEA</strain>
    </source>
</reference>
<evidence type="ECO:0000313" key="2">
    <source>
        <dbReference type="Proteomes" id="UP000092445"/>
    </source>
</evidence>
<protein>
    <submittedName>
        <fullName evidence="1">Uncharacterized protein</fullName>
    </submittedName>
</protein>
<evidence type="ECO:0000313" key="1">
    <source>
        <dbReference type="EnsemblMetazoa" id="GPAI016075-PA"/>
    </source>
</evidence>
<name>A0A1A9ZIU8_GLOPL</name>